<evidence type="ECO:0000256" key="2">
    <source>
        <dbReference type="ARBA" id="ARBA00008335"/>
    </source>
</evidence>
<feature type="transmembrane region" description="Helical" evidence="8">
    <location>
        <begin position="228"/>
        <end position="250"/>
    </location>
</feature>
<evidence type="ECO:0000256" key="8">
    <source>
        <dbReference type="SAM" id="Phobius"/>
    </source>
</evidence>
<name>A0A2W2AGK1_9BACT</name>
<keyword evidence="4" id="KW-1003">Cell membrane</keyword>
<dbReference type="GO" id="GO:0022857">
    <property type="term" value="F:transmembrane transporter activity"/>
    <property type="evidence" value="ECO:0007669"/>
    <property type="project" value="InterPro"/>
</dbReference>
<evidence type="ECO:0000256" key="3">
    <source>
        <dbReference type="ARBA" id="ARBA00022448"/>
    </source>
</evidence>
<evidence type="ECO:0000259" key="9">
    <source>
        <dbReference type="PROSITE" id="PS50850"/>
    </source>
</evidence>
<dbReference type="CDD" id="cd17324">
    <property type="entry name" value="MFS_NepI_like"/>
    <property type="match status" value="1"/>
</dbReference>
<dbReference type="InterPro" id="IPR020846">
    <property type="entry name" value="MFS_dom"/>
</dbReference>
<feature type="transmembrane region" description="Helical" evidence="8">
    <location>
        <begin position="270"/>
        <end position="289"/>
    </location>
</feature>
<dbReference type="InterPro" id="IPR011701">
    <property type="entry name" value="MFS"/>
</dbReference>
<feature type="transmembrane region" description="Helical" evidence="8">
    <location>
        <begin position="70"/>
        <end position="88"/>
    </location>
</feature>
<dbReference type="Gene3D" id="1.20.1250.20">
    <property type="entry name" value="MFS general substrate transporter like domains"/>
    <property type="match status" value="1"/>
</dbReference>
<dbReference type="GO" id="GO:0005886">
    <property type="term" value="C:plasma membrane"/>
    <property type="evidence" value="ECO:0007669"/>
    <property type="project" value="UniProtKB-SubCell"/>
</dbReference>
<dbReference type="AlphaFoldDB" id="A0A2W2AGK1"/>
<evidence type="ECO:0000313" key="10">
    <source>
        <dbReference type="EMBL" id="PZF72652.1"/>
    </source>
</evidence>
<gene>
    <name evidence="10" type="ORF">DN068_12360</name>
</gene>
<proteinExistence type="inferred from homology"/>
<dbReference type="PROSITE" id="PS50850">
    <property type="entry name" value="MFS"/>
    <property type="match status" value="1"/>
</dbReference>
<dbReference type="OrthoDB" id="63984at2"/>
<dbReference type="Pfam" id="PF07690">
    <property type="entry name" value="MFS_1"/>
    <property type="match status" value="1"/>
</dbReference>
<dbReference type="Proteomes" id="UP000248745">
    <property type="component" value="Unassembled WGS sequence"/>
</dbReference>
<dbReference type="PANTHER" id="PTHR43271:SF1">
    <property type="entry name" value="INNER MEMBRANE TRANSPORT PROTEIN YNFM"/>
    <property type="match status" value="1"/>
</dbReference>
<evidence type="ECO:0000256" key="6">
    <source>
        <dbReference type="ARBA" id="ARBA00022989"/>
    </source>
</evidence>
<evidence type="ECO:0000256" key="7">
    <source>
        <dbReference type="ARBA" id="ARBA00023136"/>
    </source>
</evidence>
<feature type="transmembrane region" description="Helical" evidence="8">
    <location>
        <begin position="385"/>
        <end position="404"/>
    </location>
</feature>
<dbReference type="InterPro" id="IPR036259">
    <property type="entry name" value="MFS_trans_sf"/>
</dbReference>
<keyword evidence="7 8" id="KW-0472">Membrane</keyword>
<evidence type="ECO:0000313" key="11">
    <source>
        <dbReference type="Proteomes" id="UP000248745"/>
    </source>
</evidence>
<feature type="transmembrane region" description="Helical" evidence="8">
    <location>
        <begin position="359"/>
        <end position="379"/>
    </location>
</feature>
<feature type="transmembrane region" description="Helical" evidence="8">
    <location>
        <begin position="100"/>
        <end position="116"/>
    </location>
</feature>
<feature type="transmembrane region" description="Helical" evidence="8">
    <location>
        <begin position="324"/>
        <end position="347"/>
    </location>
</feature>
<keyword evidence="6 8" id="KW-1133">Transmembrane helix</keyword>
<feature type="domain" description="Major facilitator superfamily (MFS) profile" evidence="9">
    <location>
        <begin position="28"/>
        <end position="409"/>
    </location>
</feature>
<sequence>MSNLTVDITKDKPDIRITTERATRQSARFKKIKFCIFLSGLSVFAQLYLFQPLLPTVAQHFGTSVGNSSLLVSSATIGMALGLFFFGLKADSFSRKKQMSFALIASAILTIISFQIQSLSLLITLGLMKGFVLAGVSSVALAYLTEEVEFSVIGLAISMYLNGNTIGGMSGRILAIIFAGAFGWRNAVLLIGIESLFLGLLFWKFFPESQLFQPQSIPVRFKLKQMKGFISNSLMLPLFIIGGLMVGTFVSVYNYLTFRLEAKPFSLNHYWIAFIFLMYAFGVVGAIIARKLSEHYKLRQVLRGFLLLFLLGVGLMIFDNLALTITGLGLLTTAFFAAHTMASRMVAIYAVEGKSAATSLYWLFYYTGSGIVGSSSGYLLHATNWSVYTISLMALIAVACLLTISKEQKL</sequence>
<dbReference type="PANTHER" id="PTHR43271">
    <property type="entry name" value="BLL2771 PROTEIN"/>
    <property type="match status" value="1"/>
</dbReference>
<feature type="transmembrane region" description="Helical" evidence="8">
    <location>
        <begin position="122"/>
        <end position="145"/>
    </location>
</feature>
<feature type="transmembrane region" description="Helical" evidence="8">
    <location>
        <begin position="32"/>
        <end position="50"/>
    </location>
</feature>
<comment type="subcellular location">
    <subcellularLocation>
        <location evidence="1">Cell membrane</location>
        <topology evidence="1">Multi-pass membrane protein</topology>
    </subcellularLocation>
</comment>
<feature type="transmembrane region" description="Helical" evidence="8">
    <location>
        <begin position="157"/>
        <end position="181"/>
    </location>
</feature>
<protein>
    <submittedName>
        <fullName evidence="10">MFS transporter</fullName>
    </submittedName>
</protein>
<accession>A0A2W2AGK1</accession>
<keyword evidence="11" id="KW-1185">Reference proteome</keyword>
<dbReference type="EMBL" id="QKTW01000017">
    <property type="protein sequence ID" value="PZF72652.1"/>
    <property type="molecule type" value="Genomic_DNA"/>
</dbReference>
<evidence type="ECO:0000256" key="4">
    <source>
        <dbReference type="ARBA" id="ARBA00022475"/>
    </source>
</evidence>
<comment type="caution">
    <text evidence="10">The sequence shown here is derived from an EMBL/GenBank/DDBJ whole genome shotgun (WGS) entry which is preliminary data.</text>
</comment>
<keyword evidence="3" id="KW-0813">Transport</keyword>
<feature type="transmembrane region" description="Helical" evidence="8">
    <location>
        <begin position="187"/>
        <end position="207"/>
    </location>
</feature>
<reference evidence="10 11" key="1">
    <citation type="submission" date="2018-06" db="EMBL/GenBank/DDBJ databases">
        <title>Mucibacter soli gen. nov., sp. nov., a new member of the family Chitinophagaceae producing mucin.</title>
        <authorList>
            <person name="Kim M.-K."/>
            <person name="Park S."/>
            <person name="Kim T.-S."/>
            <person name="Joung Y."/>
            <person name="Han J.-H."/>
            <person name="Kim S.B."/>
        </authorList>
    </citation>
    <scope>NUCLEOTIDE SEQUENCE [LARGE SCALE GENOMIC DNA]</scope>
    <source>
        <strain evidence="10 11">R1-15</strain>
    </source>
</reference>
<evidence type="ECO:0000256" key="5">
    <source>
        <dbReference type="ARBA" id="ARBA00022692"/>
    </source>
</evidence>
<dbReference type="SUPFAM" id="SSF103473">
    <property type="entry name" value="MFS general substrate transporter"/>
    <property type="match status" value="1"/>
</dbReference>
<organism evidence="10 11">
    <name type="scientific">Taibaiella soli</name>
    <dbReference type="NCBI Taxonomy" id="1649169"/>
    <lineage>
        <taxon>Bacteria</taxon>
        <taxon>Pseudomonadati</taxon>
        <taxon>Bacteroidota</taxon>
        <taxon>Chitinophagia</taxon>
        <taxon>Chitinophagales</taxon>
        <taxon>Chitinophagaceae</taxon>
        <taxon>Taibaiella</taxon>
    </lineage>
</organism>
<keyword evidence="5 8" id="KW-0812">Transmembrane</keyword>
<comment type="similarity">
    <text evidence="2">Belongs to the major facilitator superfamily.</text>
</comment>
<evidence type="ECO:0000256" key="1">
    <source>
        <dbReference type="ARBA" id="ARBA00004651"/>
    </source>
</evidence>
<feature type="transmembrane region" description="Helical" evidence="8">
    <location>
        <begin position="301"/>
        <end position="318"/>
    </location>
</feature>
<dbReference type="RefSeq" id="WP_110999243.1">
    <property type="nucleotide sequence ID" value="NZ_QKTW01000017.1"/>
</dbReference>